<feature type="transmembrane region" description="Helical" evidence="1">
    <location>
        <begin position="72"/>
        <end position="94"/>
    </location>
</feature>
<evidence type="ECO:0000256" key="1">
    <source>
        <dbReference type="SAM" id="Phobius"/>
    </source>
</evidence>
<keyword evidence="3" id="KW-1185">Reference proteome</keyword>
<dbReference type="KEGG" id="mac:MA_3579"/>
<accession>Q8TK42</accession>
<proteinExistence type="predicted"/>
<dbReference type="HOGENOM" id="CLU_2257334_0_0_2"/>
<gene>
    <name evidence="2" type="ordered locus">MA_3579</name>
</gene>
<feature type="transmembrane region" description="Helical" evidence="1">
    <location>
        <begin position="44"/>
        <end position="60"/>
    </location>
</feature>
<name>Q8TK42_METAC</name>
<evidence type="ECO:0000313" key="2">
    <source>
        <dbReference type="EMBL" id="AAM06938.1"/>
    </source>
</evidence>
<organism evidence="2 3">
    <name type="scientific">Methanosarcina acetivorans (strain ATCC 35395 / DSM 2834 / JCM 12185 / C2A)</name>
    <dbReference type="NCBI Taxonomy" id="188937"/>
    <lineage>
        <taxon>Archaea</taxon>
        <taxon>Methanobacteriati</taxon>
        <taxon>Methanobacteriota</taxon>
        <taxon>Stenosarchaea group</taxon>
        <taxon>Methanomicrobia</taxon>
        <taxon>Methanosarcinales</taxon>
        <taxon>Methanosarcinaceae</taxon>
        <taxon>Methanosarcina</taxon>
    </lineage>
</organism>
<keyword evidence="1" id="KW-0472">Membrane</keyword>
<keyword evidence="1" id="KW-0812">Transmembrane</keyword>
<reference evidence="2 3" key="1">
    <citation type="journal article" date="2002" name="Genome Res.">
        <title>The genome of Methanosarcina acetivorans reveals extensive metabolic and physiological diversity.</title>
        <authorList>
            <person name="Galagan J.E."/>
            <person name="Nusbaum C."/>
            <person name="Roy A."/>
            <person name="Endrizzi M.G."/>
            <person name="Macdonald P."/>
            <person name="FitzHugh W."/>
            <person name="Calvo S."/>
            <person name="Engels R."/>
            <person name="Smirnov S."/>
            <person name="Atnoor D."/>
            <person name="Brown A."/>
            <person name="Allen N."/>
            <person name="Naylor J."/>
            <person name="Stange-Thomann N."/>
            <person name="DeArellano K."/>
            <person name="Johnson R."/>
            <person name="Linton L."/>
            <person name="McEwan P."/>
            <person name="McKernan K."/>
            <person name="Talamas J."/>
            <person name="Tirrell A."/>
            <person name="Ye W."/>
            <person name="Zimmer A."/>
            <person name="Barber R.D."/>
            <person name="Cann I."/>
            <person name="Graham D.E."/>
            <person name="Grahame D.A."/>
            <person name="Guss A."/>
            <person name="Hedderich R."/>
            <person name="Ingram-Smith C."/>
            <person name="Kuettner C.H."/>
            <person name="Krzycki J.A."/>
            <person name="Leigh J.A."/>
            <person name="Li W."/>
            <person name="Liu J."/>
            <person name="Mukhopadhyay B."/>
            <person name="Reeve J.N."/>
            <person name="Smith K."/>
            <person name="Springer T.A."/>
            <person name="Umayam L.A."/>
            <person name="White O."/>
            <person name="White R.H."/>
            <person name="de Macario E.C."/>
            <person name="Ferry J.G."/>
            <person name="Jarrell K.F."/>
            <person name="Jing H."/>
            <person name="Macario A.J.L."/>
            <person name="Paulsen I."/>
            <person name="Pritchett M."/>
            <person name="Sowers K.R."/>
            <person name="Swanson R.V."/>
            <person name="Zinder S.H."/>
            <person name="Lander E."/>
            <person name="Metcalf W.W."/>
            <person name="Birren B."/>
        </authorList>
    </citation>
    <scope>NUCLEOTIDE SEQUENCE [LARGE SCALE GENOMIC DNA]</scope>
    <source>
        <strain evidence="3">ATCC 35395 / DSM 2834 / JCM 12185 / C2A</strain>
    </source>
</reference>
<evidence type="ECO:0000313" key="3">
    <source>
        <dbReference type="Proteomes" id="UP000002487"/>
    </source>
</evidence>
<dbReference type="EnsemblBacteria" id="AAM06938">
    <property type="protein sequence ID" value="AAM06938"/>
    <property type="gene ID" value="MA_3579"/>
</dbReference>
<sequence>MKAVDCTANRKSILKQLFTLFIHDPYLKLEKDIDRSSQYSFPKFYIYGIKVPIFSFKNFFSYQESSIFSFKLLFFGFKLLFFGFKLLFFGFKFFDVRNNSRRV</sequence>
<keyword evidence="1" id="KW-1133">Transmembrane helix</keyword>
<dbReference type="EMBL" id="AE010299">
    <property type="protein sequence ID" value="AAM06938.1"/>
    <property type="molecule type" value="Genomic_DNA"/>
</dbReference>
<dbReference type="InParanoid" id="Q8TK42"/>
<dbReference type="AlphaFoldDB" id="Q8TK42"/>
<dbReference type="Proteomes" id="UP000002487">
    <property type="component" value="Chromosome"/>
</dbReference>
<protein>
    <submittedName>
        <fullName evidence="2">Uncharacterized protein</fullName>
    </submittedName>
</protein>